<dbReference type="AlphaFoldDB" id="A0A921JRR7"/>
<sequence length="257" mass="27737">MASALITGGTSGIGHAFARELARRGTNLVLVARDEARLESVAAELRAKHGIDVEVLPADLSLRAGMDKVADRLEDASRPVDILINNAGFGLHSTLLNKEENDVHERALDVMCLAVLILGGAAGRAMKARGHGQIITVASSSSAIYTGNYSAIKAWARVYSNGLALELRGTGVTATALLPGWVRTEFHDRAGINASKIPNFVWINPDKLVREALDDSAKGKIESVPDWKWKVAMFVGDHGPRALTRWFSRLLTASRKH</sequence>
<dbReference type="Gene3D" id="3.40.50.720">
    <property type="entry name" value="NAD(P)-binding Rossmann-like Domain"/>
    <property type="match status" value="1"/>
</dbReference>
<evidence type="ECO:0000256" key="2">
    <source>
        <dbReference type="ARBA" id="ARBA00023002"/>
    </source>
</evidence>
<dbReference type="EMBL" id="DYZF01000296">
    <property type="protein sequence ID" value="HJE52655.1"/>
    <property type="molecule type" value="Genomic_DNA"/>
</dbReference>
<dbReference type="Pfam" id="PF00106">
    <property type="entry name" value="adh_short"/>
    <property type="match status" value="1"/>
</dbReference>
<reference evidence="5" key="1">
    <citation type="journal article" date="2021" name="PeerJ">
        <title>Extensive microbial diversity within the chicken gut microbiome revealed by metagenomics and culture.</title>
        <authorList>
            <person name="Gilroy R."/>
            <person name="Ravi A."/>
            <person name="Getino M."/>
            <person name="Pursley I."/>
            <person name="Horton D.L."/>
            <person name="Alikhan N.F."/>
            <person name="Baker D."/>
            <person name="Gharbi K."/>
            <person name="Hall N."/>
            <person name="Watson M."/>
            <person name="Adriaenssens E.M."/>
            <person name="Foster-Nyarko E."/>
            <person name="Jarju S."/>
            <person name="Secka A."/>
            <person name="Antonio M."/>
            <person name="Oren A."/>
            <person name="Chaudhuri R.R."/>
            <person name="La Ragione R."/>
            <person name="Hildebrand F."/>
            <person name="Pallen M.J."/>
        </authorList>
    </citation>
    <scope>NUCLEOTIDE SEQUENCE</scope>
    <source>
        <strain evidence="5">ChiGjej3B3-7470</strain>
    </source>
</reference>
<dbReference type="InterPro" id="IPR036291">
    <property type="entry name" value="NAD(P)-bd_dom_sf"/>
</dbReference>
<protein>
    <submittedName>
        <fullName evidence="5">SDR family NAD(P)-dependent oxidoreductase</fullName>
    </submittedName>
</protein>
<dbReference type="PANTHER" id="PTHR43086">
    <property type="entry name" value="VERY-LONG-CHAIN 3-OXOOACYL-COA REDUCTASE"/>
    <property type="match status" value="1"/>
</dbReference>
<gene>
    <name evidence="5" type="ORF">K8V15_11905</name>
</gene>
<evidence type="ECO:0000313" key="6">
    <source>
        <dbReference type="Proteomes" id="UP000712713"/>
    </source>
</evidence>
<accession>A0A921JRR7</accession>
<dbReference type="CDD" id="cd05233">
    <property type="entry name" value="SDR_c"/>
    <property type="match status" value="1"/>
</dbReference>
<dbReference type="PANTHER" id="PTHR43086:SF3">
    <property type="entry name" value="NADP-DEPENDENT 3-HYDROXY ACID DEHYDROGENASE YDFG"/>
    <property type="match status" value="1"/>
</dbReference>
<keyword evidence="2" id="KW-0560">Oxidoreductase</keyword>
<comment type="similarity">
    <text evidence="1 3">Belongs to the short-chain dehydrogenases/reductases (SDR) family.</text>
</comment>
<dbReference type="SUPFAM" id="SSF51735">
    <property type="entry name" value="NAD(P)-binding Rossmann-fold domains"/>
    <property type="match status" value="1"/>
</dbReference>
<dbReference type="InterPro" id="IPR057326">
    <property type="entry name" value="KR_dom"/>
</dbReference>
<evidence type="ECO:0000259" key="4">
    <source>
        <dbReference type="SMART" id="SM00822"/>
    </source>
</evidence>
<dbReference type="SMART" id="SM00822">
    <property type="entry name" value="PKS_KR"/>
    <property type="match status" value="1"/>
</dbReference>
<dbReference type="Proteomes" id="UP000712713">
    <property type="component" value="Unassembled WGS sequence"/>
</dbReference>
<proteinExistence type="inferred from homology"/>
<name>A0A921JRR7_9ACTN</name>
<feature type="domain" description="Ketoreductase" evidence="4">
    <location>
        <begin position="2"/>
        <end position="184"/>
    </location>
</feature>
<dbReference type="PRINTS" id="PR00081">
    <property type="entry name" value="GDHRDH"/>
</dbReference>
<dbReference type="GO" id="GO:0016491">
    <property type="term" value="F:oxidoreductase activity"/>
    <property type="evidence" value="ECO:0007669"/>
    <property type="project" value="UniProtKB-KW"/>
</dbReference>
<evidence type="ECO:0000313" key="5">
    <source>
        <dbReference type="EMBL" id="HJE52655.1"/>
    </source>
</evidence>
<dbReference type="PIRSF" id="PIRSF000126">
    <property type="entry name" value="11-beta-HSD1"/>
    <property type="match status" value="1"/>
</dbReference>
<evidence type="ECO:0000256" key="3">
    <source>
        <dbReference type="RuleBase" id="RU000363"/>
    </source>
</evidence>
<dbReference type="PRINTS" id="PR00080">
    <property type="entry name" value="SDRFAMILY"/>
</dbReference>
<dbReference type="InterPro" id="IPR002347">
    <property type="entry name" value="SDR_fam"/>
</dbReference>
<reference evidence="5" key="2">
    <citation type="submission" date="2021-09" db="EMBL/GenBank/DDBJ databases">
        <authorList>
            <person name="Gilroy R."/>
        </authorList>
    </citation>
    <scope>NUCLEOTIDE SEQUENCE</scope>
    <source>
        <strain evidence="5">ChiGjej3B3-7470</strain>
    </source>
</reference>
<comment type="caution">
    <text evidence="5">The sequence shown here is derived from an EMBL/GenBank/DDBJ whole genome shotgun (WGS) entry which is preliminary data.</text>
</comment>
<organism evidence="5 6">
    <name type="scientific">Tessaracoccus flavescens</name>
    <dbReference type="NCBI Taxonomy" id="399497"/>
    <lineage>
        <taxon>Bacteria</taxon>
        <taxon>Bacillati</taxon>
        <taxon>Actinomycetota</taxon>
        <taxon>Actinomycetes</taxon>
        <taxon>Propionibacteriales</taxon>
        <taxon>Propionibacteriaceae</taxon>
        <taxon>Tessaracoccus</taxon>
    </lineage>
</organism>
<evidence type="ECO:0000256" key="1">
    <source>
        <dbReference type="ARBA" id="ARBA00006484"/>
    </source>
</evidence>